<evidence type="ECO:0000256" key="8">
    <source>
        <dbReference type="ARBA" id="ARBA00023136"/>
    </source>
</evidence>
<name>A0AAF0PQI6_SOLVR</name>
<evidence type="ECO:0000256" key="10">
    <source>
        <dbReference type="ARBA" id="ARBA00023180"/>
    </source>
</evidence>
<keyword evidence="3" id="KW-1003">Cell membrane</keyword>
<accession>A0AAF0PQI6</accession>
<dbReference type="Proteomes" id="UP001234989">
    <property type="component" value="Chromosome 1"/>
</dbReference>
<dbReference type="InterPro" id="IPR032675">
    <property type="entry name" value="LRR_dom_sf"/>
</dbReference>
<keyword evidence="6" id="KW-0677">Repeat</keyword>
<evidence type="ECO:0000313" key="12">
    <source>
        <dbReference type="EMBL" id="WMV07350.1"/>
    </source>
</evidence>
<dbReference type="Gene3D" id="3.80.10.10">
    <property type="entry name" value="Ribonuclease Inhibitor"/>
    <property type="match status" value="1"/>
</dbReference>
<evidence type="ECO:0000256" key="6">
    <source>
        <dbReference type="ARBA" id="ARBA00022737"/>
    </source>
</evidence>
<evidence type="ECO:0000256" key="4">
    <source>
        <dbReference type="ARBA" id="ARBA00022614"/>
    </source>
</evidence>
<dbReference type="Pfam" id="PF00560">
    <property type="entry name" value="LRR_1"/>
    <property type="match status" value="1"/>
</dbReference>
<dbReference type="AlphaFoldDB" id="A0AAF0PQI6"/>
<comment type="similarity">
    <text evidence="2">Belongs to the RLP family.</text>
</comment>
<organism evidence="12 13">
    <name type="scientific">Solanum verrucosum</name>
    <dbReference type="NCBI Taxonomy" id="315347"/>
    <lineage>
        <taxon>Eukaryota</taxon>
        <taxon>Viridiplantae</taxon>
        <taxon>Streptophyta</taxon>
        <taxon>Embryophyta</taxon>
        <taxon>Tracheophyta</taxon>
        <taxon>Spermatophyta</taxon>
        <taxon>Magnoliopsida</taxon>
        <taxon>eudicotyledons</taxon>
        <taxon>Gunneridae</taxon>
        <taxon>Pentapetalae</taxon>
        <taxon>asterids</taxon>
        <taxon>lamiids</taxon>
        <taxon>Solanales</taxon>
        <taxon>Solanaceae</taxon>
        <taxon>Solanoideae</taxon>
        <taxon>Solaneae</taxon>
        <taxon>Solanum</taxon>
    </lineage>
</organism>
<evidence type="ECO:0000256" key="3">
    <source>
        <dbReference type="ARBA" id="ARBA00022475"/>
    </source>
</evidence>
<dbReference type="SUPFAM" id="SSF52058">
    <property type="entry name" value="L domain-like"/>
    <property type="match status" value="1"/>
</dbReference>
<feature type="transmembrane region" description="Helical" evidence="11">
    <location>
        <begin position="103"/>
        <end position="121"/>
    </location>
</feature>
<evidence type="ECO:0000313" key="13">
    <source>
        <dbReference type="Proteomes" id="UP001234989"/>
    </source>
</evidence>
<comment type="subcellular location">
    <subcellularLocation>
        <location evidence="1">Cell membrane</location>
        <topology evidence="1">Single-pass type I membrane protein</topology>
    </subcellularLocation>
</comment>
<reference evidence="12" key="1">
    <citation type="submission" date="2023-08" db="EMBL/GenBank/DDBJ databases">
        <title>A de novo genome assembly of Solanum verrucosum Schlechtendal, a Mexican diploid species geographically isolated from the other diploid A-genome species in potato relatives.</title>
        <authorList>
            <person name="Hosaka K."/>
        </authorList>
    </citation>
    <scope>NUCLEOTIDE SEQUENCE</scope>
    <source>
        <tissue evidence="12">Young leaves</tissue>
    </source>
</reference>
<evidence type="ECO:0000256" key="2">
    <source>
        <dbReference type="ARBA" id="ARBA00009592"/>
    </source>
</evidence>
<keyword evidence="10" id="KW-0325">Glycoprotein</keyword>
<dbReference type="InterPro" id="IPR001611">
    <property type="entry name" value="Leu-rich_rpt"/>
</dbReference>
<evidence type="ECO:0000256" key="1">
    <source>
        <dbReference type="ARBA" id="ARBA00004251"/>
    </source>
</evidence>
<evidence type="ECO:0000256" key="5">
    <source>
        <dbReference type="ARBA" id="ARBA00022692"/>
    </source>
</evidence>
<dbReference type="PANTHER" id="PTHR27004">
    <property type="entry name" value="RECEPTOR-LIKE PROTEIN 12 ISOFORM X1"/>
    <property type="match status" value="1"/>
</dbReference>
<keyword evidence="9" id="KW-0675">Receptor</keyword>
<evidence type="ECO:0000256" key="9">
    <source>
        <dbReference type="ARBA" id="ARBA00023170"/>
    </source>
</evidence>
<keyword evidence="8 11" id="KW-0472">Membrane</keyword>
<proteinExistence type="inferred from homology"/>
<dbReference type="PANTHER" id="PTHR27004:SF428">
    <property type="entry name" value="OS01G0160600 PROTEIN"/>
    <property type="match status" value="1"/>
</dbReference>
<protein>
    <submittedName>
        <fullName evidence="12">Uncharacterized protein</fullName>
    </submittedName>
</protein>
<evidence type="ECO:0000256" key="7">
    <source>
        <dbReference type="ARBA" id="ARBA00022989"/>
    </source>
</evidence>
<sequence>MSDCNLSGLIPKPLWNFTNIKTLDLGNNHLLNLSHNHLVGCIPKGIFFDTFEKRSYQGNDGLRGLPLSKHCGGDDRIPKATTPTELDQEEEGDSPMISWQTVLMGYSCGLVIVLSVIYIMLSTQYPTWFSIIIVKLEHRIITIMKRHKKRY</sequence>
<keyword evidence="13" id="KW-1185">Reference proteome</keyword>
<dbReference type="GO" id="GO:0005886">
    <property type="term" value="C:plasma membrane"/>
    <property type="evidence" value="ECO:0007669"/>
    <property type="project" value="UniProtKB-SubCell"/>
</dbReference>
<gene>
    <name evidence="12" type="ORF">MTR67_000735</name>
</gene>
<evidence type="ECO:0000256" key="11">
    <source>
        <dbReference type="SAM" id="Phobius"/>
    </source>
</evidence>
<keyword evidence="7 11" id="KW-1133">Transmembrane helix</keyword>
<keyword evidence="5 11" id="KW-0812">Transmembrane</keyword>
<keyword evidence="4" id="KW-0433">Leucine-rich repeat</keyword>
<dbReference type="EMBL" id="CP133612">
    <property type="protein sequence ID" value="WMV07350.1"/>
    <property type="molecule type" value="Genomic_DNA"/>
</dbReference>